<dbReference type="PANTHER" id="PTHR38457:SF1">
    <property type="entry name" value="REGULATOR ABRB-RELATED"/>
    <property type="match status" value="1"/>
</dbReference>
<feature type="transmembrane region" description="Helical" evidence="1">
    <location>
        <begin position="117"/>
        <end position="136"/>
    </location>
</feature>
<gene>
    <name evidence="2" type="ORF">GGQ83_000225</name>
</gene>
<feature type="transmembrane region" description="Helical" evidence="1">
    <location>
        <begin position="86"/>
        <end position="105"/>
    </location>
</feature>
<dbReference type="PIRSF" id="PIRSF038991">
    <property type="entry name" value="Protein_AbrB"/>
    <property type="match status" value="1"/>
</dbReference>
<dbReference type="Proteomes" id="UP000553193">
    <property type="component" value="Unassembled WGS sequence"/>
</dbReference>
<dbReference type="InterPro" id="IPR007820">
    <property type="entry name" value="AbrB_fam"/>
</dbReference>
<keyword evidence="1" id="KW-1133">Transmembrane helix</keyword>
<feature type="transmembrane region" description="Helical" evidence="1">
    <location>
        <begin position="59"/>
        <end position="80"/>
    </location>
</feature>
<keyword evidence="3" id="KW-1185">Reference proteome</keyword>
<proteinExistence type="predicted"/>
<protein>
    <recommendedName>
        <fullName evidence="4">AbrB family transcriptional regulator</fullName>
    </recommendedName>
</protein>
<comment type="caution">
    <text evidence="2">The sequence shown here is derived from an EMBL/GenBank/DDBJ whole genome shotgun (WGS) entry which is preliminary data.</text>
</comment>
<feature type="transmembrane region" description="Helical" evidence="1">
    <location>
        <begin position="260"/>
        <end position="285"/>
    </location>
</feature>
<evidence type="ECO:0000313" key="2">
    <source>
        <dbReference type="EMBL" id="MBB3896799.1"/>
    </source>
</evidence>
<reference evidence="2 3" key="1">
    <citation type="submission" date="2020-08" db="EMBL/GenBank/DDBJ databases">
        <title>Genomic Encyclopedia of Type Strains, Phase IV (KMG-IV): sequencing the most valuable type-strain genomes for metagenomic binning, comparative biology and taxonomic classification.</title>
        <authorList>
            <person name="Goeker M."/>
        </authorList>
    </citation>
    <scope>NUCLEOTIDE SEQUENCE [LARGE SCALE GENOMIC DNA]</scope>
    <source>
        <strain evidence="2 3">DSM 19979</strain>
    </source>
</reference>
<name>A0A840A5K8_9PROT</name>
<evidence type="ECO:0000256" key="1">
    <source>
        <dbReference type="SAM" id="Phobius"/>
    </source>
</evidence>
<dbReference type="EMBL" id="JACIDJ010000001">
    <property type="protein sequence ID" value="MBB3896799.1"/>
    <property type="molecule type" value="Genomic_DNA"/>
</dbReference>
<keyword evidence="1" id="KW-0812">Transmembrane</keyword>
<evidence type="ECO:0008006" key="4">
    <source>
        <dbReference type="Google" id="ProtNLM"/>
    </source>
</evidence>
<organism evidence="2 3">
    <name type="scientific">Roseococcus suduntuyensis</name>
    <dbReference type="NCBI Taxonomy" id="455361"/>
    <lineage>
        <taxon>Bacteria</taxon>
        <taxon>Pseudomonadati</taxon>
        <taxon>Pseudomonadota</taxon>
        <taxon>Alphaproteobacteria</taxon>
        <taxon>Acetobacterales</taxon>
        <taxon>Roseomonadaceae</taxon>
        <taxon>Roseococcus</taxon>
    </lineage>
</organism>
<keyword evidence="1" id="KW-0472">Membrane</keyword>
<feature type="transmembrane region" description="Helical" evidence="1">
    <location>
        <begin position="148"/>
        <end position="168"/>
    </location>
</feature>
<evidence type="ECO:0000313" key="3">
    <source>
        <dbReference type="Proteomes" id="UP000553193"/>
    </source>
</evidence>
<dbReference type="GO" id="GO:0010468">
    <property type="term" value="P:regulation of gene expression"/>
    <property type="evidence" value="ECO:0007669"/>
    <property type="project" value="InterPro"/>
</dbReference>
<dbReference type="Pfam" id="PF05145">
    <property type="entry name" value="AbrB"/>
    <property type="match status" value="1"/>
</dbReference>
<feature type="transmembrane region" description="Helical" evidence="1">
    <location>
        <begin position="180"/>
        <end position="199"/>
    </location>
</feature>
<sequence length="347" mass="35402">MSIPPRLVPHLLTLAAALTGGTICHLLSVPLAWMIGAMAGTAALAWFRPVAVHPYARPGALIVLGLAFGQTFSGPVLGALLGAMPVILIAGLLSIAAGVAAVPIFTRLAGVDPRTGYFAAVPGGVIVMVVLAQRAGAPIAPVTLAQTIRVVIVVLAIPPLLTAFAPVGDSAAFLAPRLPFDLGGLGLMLVVGLLAAFALRRTGIANPWMIGPCALAITAAAVGHLPSSVPTVLVDAAQVAMGATLGQRLTREFLLSSRRLLWASIISAFALCVLCLTLGAALGWASGLPVGAVMLGMAPGGMPEMGITAKTLELAVPLVLGFHLARTLMCNFLIGPVWTLTSRLGWK</sequence>
<feature type="transmembrane region" description="Helical" evidence="1">
    <location>
        <begin position="314"/>
        <end position="338"/>
    </location>
</feature>
<dbReference type="RefSeq" id="WP_184381756.1">
    <property type="nucleotide sequence ID" value="NZ_JACIDJ010000001.1"/>
</dbReference>
<dbReference type="AlphaFoldDB" id="A0A840A5K8"/>
<accession>A0A840A5K8</accession>
<dbReference type="GO" id="GO:0016020">
    <property type="term" value="C:membrane"/>
    <property type="evidence" value="ECO:0007669"/>
    <property type="project" value="InterPro"/>
</dbReference>
<dbReference type="PANTHER" id="PTHR38457">
    <property type="entry name" value="REGULATOR ABRB-RELATED"/>
    <property type="match status" value="1"/>
</dbReference>